<dbReference type="Pfam" id="PF01875">
    <property type="entry name" value="Memo"/>
    <property type="match status" value="1"/>
</dbReference>
<gene>
    <name evidence="2" type="ORF">QYM36_015893</name>
</gene>
<dbReference type="PANTHER" id="PTHR11060:SF0">
    <property type="entry name" value="PROTEIN MEMO1"/>
    <property type="match status" value="1"/>
</dbReference>
<dbReference type="Gene3D" id="3.40.830.10">
    <property type="entry name" value="LigB-like"/>
    <property type="match status" value="1"/>
</dbReference>
<evidence type="ECO:0000256" key="1">
    <source>
        <dbReference type="ARBA" id="ARBA00006315"/>
    </source>
</evidence>
<dbReference type="InterPro" id="IPR002737">
    <property type="entry name" value="MEMO1_fam"/>
</dbReference>
<reference evidence="2" key="1">
    <citation type="submission" date="2023-07" db="EMBL/GenBank/DDBJ databases">
        <title>Chromosome-level genome assembly of Artemia franciscana.</title>
        <authorList>
            <person name="Jo E."/>
        </authorList>
    </citation>
    <scope>NUCLEOTIDE SEQUENCE</scope>
    <source>
        <tissue evidence="2">Whole body</tissue>
    </source>
</reference>
<keyword evidence="3" id="KW-1185">Reference proteome</keyword>
<evidence type="ECO:0000313" key="3">
    <source>
        <dbReference type="Proteomes" id="UP001187531"/>
    </source>
</evidence>
<evidence type="ECO:0008006" key="4">
    <source>
        <dbReference type="Google" id="ProtNLM"/>
    </source>
</evidence>
<dbReference type="CDD" id="cd07361">
    <property type="entry name" value="MEMO_like"/>
    <property type="match status" value="1"/>
</dbReference>
<dbReference type="PANTHER" id="PTHR11060">
    <property type="entry name" value="PROTEIN MEMO1"/>
    <property type="match status" value="1"/>
</dbReference>
<dbReference type="EMBL" id="JAVRJZ010000020">
    <property type="protein sequence ID" value="KAK2705666.1"/>
    <property type="molecule type" value="Genomic_DNA"/>
</dbReference>
<sequence>MTSVRTASHAGSWYSSNARELNKELEEWLSKADLCHGPARAIIAPHAGYRYSGPCAAHAYRQISPAVIKRVFILGPSHRVRLSKCALTQMKRYATPLYDLVIDMEVNNELAATGHFQWMSADTDENEHSIELHLPYVAKVFER</sequence>
<comment type="caution">
    <text evidence="2">The sequence shown here is derived from an EMBL/GenBank/DDBJ whole genome shotgun (WGS) entry which is preliminary data.</text>
</comment>
<name>A0AA88HDX1_ARTSF</name>
<organism evidence="2 3">
    <name type="scientific">Artemia franciscana</name>
    <name type="common">Brine shrimp</name>
    <name type="synonym">Artemia sanfranciscana</name>
    <dbReference type="NCBI Taxonomy" id="6661"/>
    <lineage>
        <taxon>Eukaryota</taxon>
        <taxon>Metazoa</taxon>
        <taxon>Ecdysozoa</taxon>
        <taxon>Arthropoda</taxon>
        <taxon>Crustacea</taxon>
        <taxon>Branchiopoda</taxon>
        <taxon>Anostraca</taxon>
        <taxon>Artemiidae</taxon>
        <taxon>Artemia</taxon>
    </lineage>
</organism>
<dbReference type="Proteomes" id="UP001187531">
    <property type="component" value="Unassembled WGS sequence"/>
</dbReference>
<evidence type="ECO:0000313" key="2">
    <source>
        <dbReference type="EMBL" id="KAK2705666.1"/>
    </source>
</evidence>
<protein>
    <recommendedName>
        <fullName evidence="4">Protein MEMO1</fullName>
    </recommendedName>
</protein>
<dbReference type="AlphaFoldDB" id="A0AA88HDX1"/>
<accession>A0AA88HDX1</accession>
<proteinExistence type="inferred from homology"/>
<dbReference type="NCBIfam" id="TIGR04336">
    <property type="entry name" value="AmmeMemoSam_B"/>
    <property type="match status" value="1"/>
</dbReference>
<comment type="similarity">
    <text evidence="1">Belongs to the MEMO1 family.</text>
</comment>